<keyword evidence="5" id="KW-1185">Reference proteome</keyword>
<dbReference type="PANTHER" id="PTHR36766:SF70">
    <property type="entry name" value="DISEASE RESISTANCE PROTEIN RGA4"/>
    <property type="match status" value="1"/>
</dbReference>
<dbReference type="EMBL" id="HG739220">
    <property type="protein sequence ID" value="CDP16805.1"/>
    <property type="molecule type" value="Genomic_DNA"/>
</dbReference>
<proteinExistence type="predicted"/>
<evidence type="ECO:0000313" key="5">
    <source>
        <dbReference type="Proteomes" id="UP000295252"/>
    </source>
</evidence>
<evidence type="ECO:0000313" key="4">
    <source>
        <dbReference type="EMBL" id="CDP16805.1"/>
    </source>
</evidence>
<keyword evidence="2" id="KW-0611">Plant defense</keyword>
<evidence type="ECO:0000256" key="2">
    <source>
        <dbReference type="ARBA" id="ARBA00022821"/>
    </source>
</evidence>
<organism evidence="4 5">
    <name type="scientific">Coffea canephora</name>
    <name type="common">Robusta coffee</name>
    <dbReference type="NCBI Taxonomy" id="49390"/>
    <lineage>
        <taxon>Eukaryota</taxon>
        <taxon>Viridiplantae</taxon>
        <taxon>Streptophyta</taxon>
        <taxon>Embryophyta</taxon>
        <taxon>Tracheophyta</taxon>
        <taxon>Spermatophyta</taxon>
        <taxon>Magnoliopsida</taxon>
        <taxon>eudicotyledons</taxon>
        <taxon>Gunneridae</taxon>
        <taxon>Pentapetalae</taxon>
        <taxon>asterids</taxon>
        <taxon>lamiids</taxon>
        <taxon>Gentianales</taxon>
        <taxon>Rubiaceae</taxon>
        <taxon>Ixoroideae</taxon>
        <taxon>Gardenieae complex</taxon>
        <taxon>Bertiereae - Coffeeae clade</taxon>
        <taxon>Coffeeae</taxon>
        <taxon>Coffea</taxon>
    </lineage>
</organism>
<dbReference type="PhylomeDB" id="A0A068V7R0"/>
<evidence type="ECO:0000259" key="3">
    <source>
        <dbReference type="Pfam" id="PF25019"/>
    </source>
</evidence>
<sequence>MYRLVFEWGNRYRGSDNCDEDVLEGLQPHPNLKELQILKFMGDQFPQWFMNLTSLVELRVADCTRCRELPTLGQLSSLQHLYLTGLENIRSIGLSFYSTTLKKLSLEGMKNLEEWKDAPEMMSTAGEVHVMDVFPMLEKLSIRDCPRLTTIPTPSRFPSLDVLEIEENCHVLLAEKVLTNITTLCSLDLRGAQRLNFDWALGLASSSSLRHVSLRGMYGAKSLPHQLQCLTTITSLSLFGFGAIEALPDWLGNLASLDELILHYCPNLEYLPSVDAMERLKLRRLEIEDCPLLKRRCTPQSGSEWPKISNIPEHRIDFRGTRLLLKL</sequence>
<dbReference type="OrthoDB" id="2018467at2759"/>
<accession>A0A068V7R0</accession>
<dbReference type="InterPro" id="IPR032675">
    <property type="entry name" value="LRR_dom_sf"/>
</dbReference>
<feature type="domain" description="R13L1/DRL21-like LRR repeat region" evidence="3">
    <location>
        <begin position="3"/>
        <end position="85"/>
    </location>
</feature>
<dbReference type="InParanoid" id="A0A068V7R0"/>
<protein>
    <recommendedName>
        <fullName evidence="3">R13L1/DRL21-like LRR repeat region domain-containing protein</fullName>
    </recommendedName>
</protein>
<dbReference type="PANTHER" id="PTHR36766">
    <property type="entry name" value="PLANT BROAD-SPECTRUM MILDEW RESISTANCE PROTEIN RPW8"/>
    <property type="match status" value="1"/>
</dbReference>
<dbReference type="AlphaFoldDB" id="A0A068V7R0"/>
<dbReference type="Gene3D" id="3.80.10.10">
    <property type="entry name" value="Ribonuclease Inhibitor"/>
    <property type="match status" value="2"/>
</dbReference>
<dbReference type="OMA" id="IPEHRID"/>
<dbReference type="GO" id="GO:0006952">
    <property type="term" value="P:defense response"/>
    <property type="evidence" value="ECO:0007669"/>
    <property type="project" value="UniProtKB-KW"/>
</dbReference>
<dbReference type="Gramene" id="CDP16805">
    <property type="protein sequence ID" value="CDP16805"/>
    <property type="gene ID" value="GSCOC_T00019321001"/>
</dbReference>
<gene>
    <name evidence="4" type="ORF">GSCOC_T00019321001</name>
</gene>
<name>A0A068V7R0_COFCA</name>
<dbReference type="Proteomes" id="UP000295252">
    <property type="component" value="Chromosome I"/>
</dbReference>
<dbReference type="Pfam" id="PF25019">
    <property type="entry name" value="LRR_R13L1-DRL21"/>
    <property type="match status" value="1"/>
</dbReference>
<reference evidence="5" key="1">
    <citation type="journal article" date="2014" name="Science">
        <title>The coffee genome provides insight into the convergent evolution of caffeine biosynthesis.</title>
        <authorList>
            <person name="Denoeud F."/>
            <person name="Carretero-Paulet L."/>
            <person name="Dereeper A."/>
            <person name="Droc G."/>
            <person name="Guyot R."/>
            <person name="Pietrella M."/>
            <person name="Zheng C."/>
            <person name="Alberti A."/>
            <person name="Anthony F."/>
            <person name="Aprea G."/>
            <person name="Aury J.M."/>
            <person name="Bento P."/>
            <person name="Bernard M."/>
            <person name="Bocs S."/>
            <person name="Campa C."/>
            <person name="Cenci A."/>
            <person name="Combes M.C."/>
            <person name="Crouzillat D."/>
            <person name="Da Silva C."/>
            <person name="Daddiego L."/>
            <person name="De Bellis F."/>
            <person name="Dussert S."/>
            <person name="Garsmeur O."/>
            <person name="Gayraud T."/>
            <person name="Guignon V."/>
            <person name="Jahn K."/>
            <person name="Jamilloux V."/>
            <person name="Joet T."/>
            <person name="Labadie K."/>
            <person name="Lan T."/>
            <person name="Leclercq J."/>
            <person name="Lepelley M."/>
            <person name="Leroy T."/>
            <person name="Li L.T."/>
            <person name="Librado P."/>
            <person name="Lopez L."/>
            <person name="Munoz A."/>
            <person name="Noel B."/>
            <person name="Pallavicini A."/>
            <person name="Perrotta G."/>
            <person name="Poncet V."/>
            <person name="Pot D."/>
            <person name="Priyono X."/>
            <person name="Rigoreau M."/>
            <person name="Rouard M."/>
            <person name="Rozas J."/>
            <person name="Tranchant-Dubreuil C."/>
            <person name="VanBuren R."/>
            <person name="Zhang Q."/>
            <person name="Andrade A.C."/>
            <person name="Argout X."/>
            <person name="Bertrand B."/>
            <person name="de Kochko A."/>
            <person name="Graziosi G."/>
            <person name="Henry R.J."/>
            <person name="Jayarama X."/>
            <person name="Ming R."/>
            <person name="Nagai C."/>
            <person name="Rounsley S."/>
            <person name="Sankoff D."/>
            <person name="Giuliano G."/>
            <person name="Albert V.A."/>
            <person name="Wincker P."/>
            <person name="Lashermes P."/>
        </authorList>
    </citation>
    <scope>NUCLEOTIDE SEQUENCE [LARGE SCALE GENOMIC DNA]</scope>
    <source>
        <strain evidence="5">cv. DH200-94</strain>
    </source>
</reference>
<evidence type="ECO:0000256" key="1">
    <source>
        <dbReference type="ARBA" id="ARBA00022614"/>
    </source>
</evidence>
<keyword evidence="1" id="KW-0433">Leucine-rich repeat</keyword>
<dbReference type="SUPFAM" id="SSF52058">
    <property type="entry name" value="L domain-like"/>
    <property type="match status" value="1"/>
</dbReference>
<dbReference type="InterPro" id="IPR056789">
    <property type="entry name" value="LRR_R13L1-DRL21"/>
</dbReference>